<dbReference type="CDD" id="cd00143">
    <property type="entry name" value="PP2Cc"/>
    <property type="match status" value="1"/>
</dbReference>
<name>A0A9P1M1G6_9DINO</name>
<dbReference type="AlphaFoldDB" id="A0A9P1M1G6"/>
<organism evidence="3">
    <name type="scientific">Cladocopium goreaui</name>
    <dbReference type="NCBI Taxonomy" id="2562237"/>
    <lineage>
        <taxon>Eukaryota</taxon>
        <taxon>Sar</taxon>
        <taxon>Alveolata</taxon>
        <taxon>Dinophyceae</taxon>
        <taxon>Suessiales</taxon>
        <taxon>Symbiodiniaceae</taxon>
        <taxon>Cladocopium</taxon>
    </lineage>
</organism>
<feature type="compositionally biased region" description="Basic and acidic residues" evidence="1">
    <location>
        <begin position="258"/>
        <end position="326"/>
    </location>
</feature>
<proteinExistence type="predicted"/>
<feature type="compositionally biased region" description="Basic and acidic residues" evidence="1">
    <location>
        <begin position="230"/>
        <end position="247"/>
    </location>
</feature>
<dbReference type="GO" id="GO:0004722">
    <property type="term" value="F:protein serine/threonine phosphatase activity"/>
    <property type="evidence" value="ECO:0007669"/>
    <property type="project" value="InterPro"/>
</dbReference>
<dbReference type="EMBL" id="CAMXCT030006716">
    <property type="protein sequence ID" value="CAL4806143.1"/>
    <property type="molecule type" value="Genomic_DNA"/>
</dbReference>
<feature type="domain" description="PPM-type phosphatase" evidence="2">
    <location>
        <begin position="527"/>
        <end position="843"/>
    </location>
</feature>
<reference evidence="3" key="1">
    <citation type="submission" date="2022-10" db="EMBL/GenBank/DDBJ databases">
        <authorList>
            <person name="Chen Y."/>
            <person name="Dougan E. K."/>
            <person name="Chan C."/>
            <person name="Rhodes N."/>
            <person name="Thang M."/>
        </authorList>
    </citation>
    <scope>NUCLEOTIDE SEQUENCE</scope>
</reference>
<evidence type="ECO:0000313" key="4">
    <source>
        <dbReference type="EMBL" id="CAL1172206.1"/>
    </source>
</evidence>
<feature type="compositionally biased region" description="Basic and acidic residues" evidence="1">
    <location>
        <begin position="121"/>
        <end position="171"/>
    </location>
</feature>
<feature type="region of interest" description="Disordered" evidence="1">
    <location>
        <begin position="32"/>
        <end position="357"/>
    </location>
</feature>
<dbReference type="SMART" id="SM00332">
    <property type="entry name" value="PP2Cc"/>
    <property type="match status" value="1"/>
</dbReference>
<evidence type="ECO:0000313" key="3">
    <source>
        <dbReference type="EMBL" id="CAI4018831.1"/>
    </source>
</evidence>
<sequence length="850" mass="93155">MASTCLEVPGETRLQAMLGRSLSGRRLPVLKGRGIDAAPEPSREALPQGRDAGSTAGWIRVESRSKPGTFYYAHPATKRTQMERPVDPRRSSQSVAAPAVAPAARKAAEPAVVPVDDVETAEEKQKREEARRAEEKAREEEEERERQEVLMRARQRRAQERLEEERRRKEEEEKEEASAQLMEERLKVAQRRKDKKQKQEEEKQKAESERLQKEAEQRAEEGAGPAPVELGRRSDAKHNEAKWKKEASDEEEEITQEDLEKWKEDEERHEREEAEAKRRKIEEEERRKREAELEEQRKKAEFAAAVERARRMKIETDRQKQEELRKSRTSPSPSPARAAPAELPLAAPAPVGPAGPAAPLLPPKLDMPSIASMSVLQQTFAPQQPMVVPPPPPPPKPAPTPPTLANLLSGAVAKPDFGSLLKTQDAAQDAAQAGGSGANGTDTGPHIGTILWYNGRRKSGILLADRDRSQHRISALSVNTGNLSPPVPAGLMHGTRVSYILDGAAGNGGLPMTCMDVRPLPGQSGLSCGGDSQQGPRLANEDRTIATDLQDSLGHMVGIFDGHRGTFCADYLAQEVPKMMVQGVRDAFFQRLGSSNMDALSVLEEVELIKSGILAGLEATDQNFLRLAQQYGFKDGASAIIAVVMHGFQISNASTMPTVPTAPGGQSKLFAAWSGTGHALLLRGRQVIRCSEDHVCNREEERRRLSNAGCQLIQDLRGVWWMGRPGNPELAWARQQCYEDVAGPKSFLAASRGFGDLLLKGPPYPVLSASPEVQVIDLCPEDWAVVIATRGVFAVLSDQDVANACWDVMAQNGAGPQEAAQVVTQRALQLGAKTNLTCIVMKLGWTKPPL</sequence>
<reference evidence="4" key="2">
    <citation type="submission" date="2024-04" db="EMBL/GenBank/DDBJ databases">
        <authorList>
            <person name="Chen Y."/>
            <person name="Shah S."/>
            <person name="Dougan E. K."/>
            <person name="Thang M."/>
            <person name="Chan C."/>
        </authorList>
    </citation>
    <scope>NUCLEOTIDE SEQUENCE [LARGE SCALE GENOMIC DNA]</scope>
</reference>
<dbReference type="Pfam" id="PF00481">
    <property type="entry name" value="PP2C"/>
    <property type="match status" value="1"/>
</dbReference>
<evidence type="ECO:0000313" key="6">
    <source>
        <dbReference type="Proteomes" id="UP001152797"/>
    </source>
</evidence>
<dbReference type="InterPro" id="IPR036457">
    <property type="entry name" value="PPM-type-like_dom_sf"/>
</dbReference>
<dbReference type="InterPro" id="IPR001932">
    <property type="entry name" value="PPM-type_phosphatase-like_dom"/>
</dbReference>
<dbReference type="Proteomes" id="UP001152797">
    <property type="component" value="Unassembled WGS sequence"/>
</dbReference>
<evidence type="ECO:0000259" key="2">
    <source>
        <dbReference type="PROSITE" id="PS51746"/>
    </source>
</evidence>
<dbReference type="Gene3D" id="3.60.40.10">
    <property type="entry name" value="PPM-type phosphatase domain"/>
    <property type="match status" value="1"/>
</dbReference>
<comment type="caution">
    <text evidence="3">The sequence shown here is derived from an EMBL/GenBank/DDBJ whole genome shotgun (WGS) entry which is preliminary data.</text>
</comment>
<feature type="compositionally biased region" description="Acidic residues" evidence="1">
    <location>
        <begin position="248"/>
        <end position="257"/>
    </location>
</feature>
<dbReference type="InterPro" id="IPR015655">
    <property type="entry name" value="PP2C"/>
</dbReference>
<dbReference type="PANTHER" id="PTHR47992">
    <property type="entry name" value="PROTEIN PHOSPHATASE"/>
    <property type="match status" value="1"/>
</dbReference>
<feature type="compositionally biased region" description="Basic and acidic residues" evidence="1">
    <location>
        <begin position="197"/>
        <end position="221"/>
    </location>
</feature>
<accession>A0A9P1M1G6</accession>
<feature type="compositionally biased region" description="Low complexity" evidence="1">
    <location>
        <begin position="335"/>
        <end position="357"/>
    </location>
</feature>
<feature type="compositionally biased region" description="Low complexity" evidence="1">
    <location>
        <begin position="95"/>
        <end position="115"/>
    </location>
</feature>
<gene>
    <name evidence="3" type="ORF">C1SCF055_LOCUS43366</name>
</gene>
<protein>
    <submittedName>
        <fullName evidence="5">Probable protein phosphatase 2C 52 (OsPP2C52)</fullName>
    </submittedName>
</protein>
<keyword evidence="6" id="KW-1185">Reference proteome</keyword>
<dbReference type="OrthoDB" id="10264738at2759"/>
<evidence type="ECO:0000313" key="5">
    <source>
        <dbReference type="EMBL" id="CAL4806143.1"/>
    </source>
</evidence>
<feature type="compositionally biased region" description="Low complexity" evidence="1">
    <location>
        <begin position="424"/>
        <end position="433"/>
    </location>
</feature>
<feature type="region of interest" description="Disordered" evidence="1">
    <location>
        <begin position="423"/>
        <end position="445"/>
    </location>
</feature>
<dbReference type="EMBL" id="CAMXCT020006716">
    <property type="protein sequence ID" value="CAL1172206.1"/>
    <property type="molecule type" value="Genomic_DNA"/>
</dbReference>
<evidence type="ECO:0000256" key="1">
    <source>
        <dbReference type="SAM" id="MobiDB-lite"/>
    </source>
</evidence>
<dbReference type="EMBL" id="CAMXCT010006716">
    <property type="protein sequence ID" value="CAI4018831.1"/>
    <property type="molecule type" value="Genomic_DNA"/>
</dbReference>
<dbReference type="SUPFAM" id="SSF81606">
    <property type="entry name" value="PP2C-like"/>
    <property type="match status" value="1"/>
</dbReference>
<feature type="compositionally biased region" description="Basic and acidic residues" evidence="1">
    <location>
        <begin position="80"/>
        <end position="90"/>
    </location>
</feature>
<dbReference type="PROSITE" id="PS51746">
    <property type="entry name" value="PPM_2"/>
    <property type="match status" value="1"/>
</dbReference>